<sequence>MRTLTFDFHHIPDQQAFYQQFADQCDVGDIFGNNLDALWDTLTGGMVLPASIHIRHLQTHRQRVEFAGIIATLHEAEQELNGQLQLRFD</sequence>
<protein>
    <submittedName>
        <fullName evidence="3">Ribonuclease inhibitor</fullName>
    </submittedName>
</protein>
<name>A0A443IHQ2_9GAMM</name>
<dbReference type="Pfam" id="PF01337">
    <property type="entry name" value="Barstar"/>
    <property type="match status" value="1"/>
</dbReference>
<keyword evidence="4" id="KW-1185">Reference proteome</keyword>
<dbReference type="SUPFAM" id="SSF52038">
    <property type="entry name" value="Barstar-related"/>
    <property type="match status" value="1"/>
</dbReference>
<dbReference type="RefSeq" id="WP_128174480.1">
    <property type="nucleotide sequence ID" value="NZ_CP071409.1"/>
</dbReference>
<gene>
    <name evidence="3" type="ORF">ED28_01175</name>
</gene>
<reference evidence="3 4" key="1">
    <citation type="submission" date="2014-04" db="EMBL/GenBank/DDBJ databases">
        <title>Draft genome sequence of Pantoea beijingensis strain LMG 27579, an emerging pathogen to Pleurotus eryngii with potential industrial application.</title>
        <authorList>
            <person name="Xu F."/>
            <person name="Liu Y."/>
            <person name="Wang S."/>
            <person name="Yin Y."/>
            <person name="Ma Y."/>
            <person name="Zhao S."/>
            <person name="Rong C."/>
        </authorList>
    </citation>
    <scope>NUCLEOTIDE SEQUENCE [LARGE SCALE GENOMIC DNA]</scope>
    <source>
        <strain evidence="3 4">LMG 27579</strain>
    </source>
</reference>
<feature type="domain" description="Barstar (barnase inhibitor)" evidence="2">
    <location>
        <begin position="1"/>
        <end position="82"/>
    </location>
</feature>
<dbReference type="Gene3D" id="3.30.370.10">
    <property type="entry name" value="Barstar-like"/>
    <property type="match status" value="1"/>
</dbReference>
<organism evidence="3 4">
    <name type="scientific">[Pantoea] beijingensis</name>
    <dbReference type="NCBI Taxonomy" id="1324864"/>
    <lineage>
        <taxon>Bacteria</taxon>
        <taxon>Pseudomonadati</taxon>
        <taxon>Pseudomonadota</taxon>
        <taxon>Gammaproteobacteria</taxon>
        <taxon>Enterobacterales</taxon>
        <taxon>Erwiniaceae</taxon>
        <taxon>Erwinia</taxon>
    </lineage>
</organism>
<dbReference type="Proteomes" id="UP000288794">
    <property type="component" value="Unassembled WGS sequence"/>
</dbReference>
<dbReference type="InterPro" id="IPR000468">
    <property type="entry name" value="Barstar"/>
</dbReference>
<dbReference type="AlphaFoldDB" id="A0A443IHQ2"/>
<comment type="similarity">
    <text evidence="1">Belongs to the barstar family.</text>
</comment>
<dbReference type="InterPro" id="IPR035905">
    <property type="entry name" value="Barstar-like_sf"/>
</dbReference>
<evidence type="ECO:0000259" key="2">
    <source>
        <dbReference type="Pfam" id="PF01337"/>
    </source>
</evidence>
<evidence type="ECO:0000313" key="4">
    <source>
        <dbReference type="Proteomes" id="UP000288794"/>
    </source>
</evidence>
<evidence type="ECO:0000256" key="1">
    <source>
        <dbReference type="ARBA" id="ARBA00006845"/>
    </source>
</evidence>
<proteinExistence type="inferred from homology"/>
<evidence type="ECO:0000313" key="3">
    <source>
        <dbReference type="EMBL" id="RWR03628.1"/>
    </source>
</evidence>
<dbReference type="EMBL" id="JMEE01000001">
    <property type="protein sequence ID" value="RWR03628.1"/>
    <property type="molecule type" value="Genomic_DNA"/>
</dbReference>
<accession>A0A443IHQ2</accession>
<comment type="caution">
    <text evidence="3">The sequence shown here is derived from an EMBL/GenBank/DDBJ whole genome shotgun (WGS) entry which is preliminary data.</text>
</comment>